<organism evidence="9">
    <name type="scientific">Salmo salar</name>
    <name type="common">Atlantic salmon</name>
    <dbReference type="NCBI Taxonomy" id="8030"/>
    <lineage>
        <taxon>Eukaryota</taxon>
        <taxon>Metazoa</taxon>
        <taxon>Chordata</taxon>
        <taxon>Craniata</taxon>
        <taxon>Vertebrata</taxon>
        <taxon>Euteleostomi</taxon>
        <taxon>Actinopterygii</taxon>
        <taxon>Neopterygii</taxon>
        <taxon>Teleostei</taxon>
        <taxon>Protacanthopterygii</taxon>
        <taxon>Salmoniformes</taxon>
        <taxon>Salmonidae</taxon>
        <taxon>Salmoninae</taxon>
        <taxon>Salmo</taxon>
    </lineage>
</organism>
<dbReference type="PRINTS" id="PR00814">
    <property type="entry name" value="BETAHAEM"/>
</dbReference>
<evidence type="ECO:0000256" key="2">
    <source>
        <dbReference type="ARBA" id="ARBA00022448"/>
    </source>
</evidence>
<proteinExistence type="evidence at transcript level"/>
<evidence type="ECO:0000256" key="6">
    <source>
        <dbReference type="ARBA" id="ARBA00023004"/>
    </source>
</evidence>
<dbReference type="InterPro" id="IPR000971">
    <property type="entry name" value="Globin"/>
</dbReference>
<protein>
    <submittedName>
        <fullName evidence="9">Hemoglobin subunit beta-1</fullName>
    </submittedName>
</protein>
<evidence type="ECO:0000313" key="9">
    <source>
        <dbReference type="EMBL" id="ACN10193.1"/>
    </source>
</evidence>
<dbReference type="EMBL" id="BT058480">
    <property type="protein sequence ID" value="ACN10193.1"/>
    <property type="molecule type" value="mRNA"/>
</dbReference>
<keyword evidence="5" id="KW-0479">Metal-binding</keyword>
<dbReference type="GO" id="GO:0072562">
    <property type="term" value="C:blood microparticle"/>
    <property type="evidence" value="ECO:0007669"/>
    <property type="project" value="TreeGrafter"/>
</dbReference>
<dbReference type="PROSITE" id="PS01033">
    <property type="entry name" value="GLOBIN"/>
    <property type="match status" value="1"/>
</dbReference>
<reference evidence="10" key="4">
    <citation type="submission" date="2010-08" db="EMBL/GenBank/DDBJ databases">
        <authorList>
            <consortium name="cGRASP (B.F. Koop &amp; W.S. Davidson)"/>
        </authorList>
    </citation>
    <scope>NUCLEOTIDE SEQUENCE</scope>
    <source>
        <tissue evidence="10">Brain</tissue>
    </source>
</reference>
<keyword evidence="4 7" id="KW-0561">Oxygen transport</keyword>
<dbReference type="InterPro" id="IPR050056">
    <property type="entry name" value="Hemoglobin_oxygen_transport"/>
</dbReference>
<dbReference type="GO" id="GO:0042744">
    <property type="term" value="P:hydrogen peroxide catabolic process"/>
    <property type="evidence" value="ECO:0007669"/>
    <property type="project" value="TreeGrafter"/>
</dbReference>
<dbReference type="EMBL" id="BT060187">
    <property type="protein sequence ID" value="ACN12547.1"/>
    <property type="molecule type" value="mRNA"/>
</dbReference>
<dbReference type="InterPro" id="IPR009050">
    <property type="entry name" value="Globin-like_sf"/>
</dbReference>
<dbReference type="GO" id="GO:0005833">
    <property type="term" value="C:hemoglobin complex"/>
    <property type="evidence" value="ECO:0007669"/>
    <property type="project" value="InterPro"/>
</dbReference>
<gene>
    <name evidence="9" type="primary">HBB1</name>
</gene>
<dbReference type="PANTHER" id="PTHR11442:SF7">
    <property type="entry name" value="HEMOGLOBIN SUBUNIT EPSILON"/>
    <property type="match status" value="1"/>
</dbReference>
<keyword evidence="3 7" id="KW-0349">Heme</keyword>
<dbReference type="GO" id="GO:0046872">
    <property type="term" value="F:metal ion binding"/>
    <property type="evidence" value="ECO:0007669"/>
    <property type="project" value="UniProtKB-KW"/>
</dbReference>
<evidence type="ECO:0000256" key="7">
    <source>
        <dbReference type="RuleBase" id="RU000356"/>
    </source>
</evidence>
<dbReference type="GO" id="GO:0031720">
    <property type="term" value="F:haptoglobin binding"/>
    <property type="evidence" value="ECO:0007669"/>
    <property type="project" value="TreeGrafter"/>
</dbReference>
<dbReference type="GO" id="GO:0004601">
    <property type="term" value="F:peroxidase activity"/>
    <property type="evidence" value="ECO:0007669"/>
    <property type="project" value="TreeGrafter"/>
</dbReference>
<accession>C0H824</accession>
<dbReference type="GO" id="GO:0005344">
    <property type="term" value="F:oxygen carrier activity"/>
    <property type="evidence" value="ECO:0007669"/>
    <property type="project" value="UniProtKB-KW"/>
</dbReference>
<dbReference type="GO" id="GO:0043177">
    <property type="term" value="F:organic acid binding"/>
    <property type="evidence" value="ECO:0007669"/>
    <property type="project" value="TreeGrafter"/>
</dbReference>
<evidence type="ECO:0000256" key="5">
    <source>
        <dbReference type="ARBA" id="ARBA00022723"/>
    </source>
</evidence>
<dbReference type="GO" id="GO:0019825">
    <property type="term" value="F:oxygen binding"/>
    <property type="evidence" value="ECO:0007669"/>
    <property type="project" value="InterPro"/>
</dbReference>
<dbReference type="CDD" id="cd08925">
    <property type="entry name" value="Hb-beta-like"/>
    <property type="match status" value="1"/>
</dbReference>
<evidence type="ECO:0000259" key="8">
    <source>
        <dbReference type="PROSITE" id="PS01033"/>
    </source>
</evidence>
<dbReference type="InterPro" id="IPR012292">
    <property type="entry name" value="Globin/Proto"/>
</dbReference>
<dbReference type="Pfam" id="PF00042">
    <property type="entry name" value="Globin"/>
    <property type="match status" value="1"/>
</dbReference>
<reference evidence="9" key="1">
    <citation type="submission" date="2009-02" db="EMBL/GenBank/DDBJ databases">
        <title>Salmo salar full-length cDNAs.</title>
        <authorList>
            <consortium name="cGRASP (B.F. Koop &amp; W.S. Davidson)"/>
            <person name="Leong J."/>
            <person name="von Schalburg K."/>
            <person name="Cooper G."/>
            <person name="Moore R."/>
            <person name="Holt R."/>
            <person name="Davidson W.S."/>
            <person name="Koop B.F."/>
        </authorList>
    </citation>
    <scope>NUCLEOTIDE SEQUENCE</scope>
    <source>
        <tissue evidence="9">Mixed brain</tissue>
    </source>
</reference>
<keyword evidence="2 7" id="KW-0813">Transport</keyword>
<sequence length="214" mass="23493">MVLFSASVQSTMLSVFDLRFCRGQLCTKKLGGQLCTKKLANFFVQSCPPNFFVQSCPLQNRRSNTDNMVDWTDAEKSTISAVWGKVDINEVGPLALARVLIVYPWTQRYFGSFGDVSTPAAIMGNPKVAAHGKVVCGALDKAVKNMGNILATYKSLSETHANTLFVDPDNFRVLADVLTIVIAAKFGASFTPEIQATWQKFMKVVVAAMGSRYF</sequence>
<dbReference type="SMR" id="C0H824"/>
<dbReference type="SUPFAM" id="SSF46458">
    <property type="entry name" value="Globin-like"/>
    <property type="match status" value="1"/>
</dbReference>
<dbReference type="GO" id="GO:0031838">
    <property type="term" value="C:haptoglobin-hemoglobin complex"/>
    <property type="evidence" value="ECO:0007669"/>
    <property type="project" value="TreeGrafter"/>
</dbReference>
<reference evidence="10" key="3">
    <citation type="journal article" date="2010" name="BMC Genomics">
        <title>Salmo salar and Esox lucius full-length cDNA sequences reveal changes in evolutionary pressures on a post-tetraploidization genome.</title>
        <authorList>
            <person name="Leong J.S."/>
            <person name="Jantzen S.G."/>
            <person name="von Schalburg K.R."/>
            <person name="Cooper G.A."/>
            <person name="Messmer A.M."/>
            <person name="Liao N.Y."/>
            <person name="Munro S."/>
            <person name="Moore R."/>
            <person name="Holt R.A."/>
            <person name="Jones S.J."/>
            <person name="Davidson W.S."/>
            <person name="Koop B.F."/>
        </authorList>
    </citation>
    <scope>NUCLEOTIDE SEQUENCE</scope>
    <source>
        <tissue evidence="10">Brain</tissue>
    </source>
</reference>
<dbReference type="Gene3D" id="1.10.490.10">
    <property type="entry name" value="Globins"/>
    <property type="match status" value="1"/>
</dbReference>
<dbReference type="GO" id="GO:0020037">
    <property type="term" value="F:heme binding"/>
    <property type="evidence" value="ECO:0007669"/>
    <property type="project" value="InterPro"/>
</dbReference>
<evidence type="ECO:0000313" key="10">
    <source>
        <dbReference type="EMBL" id="ACN12547.1"/>
    </source>
</evidence>
<comment type="similarity">
    <text evidence="1 7">Belongs to the globin family.</text>
</comment>
<dbReference type="FunFam" id="1.10.490.10:FF:000001">
    <property type="entry name" value="Hemoglobin subunit beta"/>
    <property type="match status" value="1"/>
</dbReference>
<evidence type="ECO:0000256" key="4">
    <source>
        <dbReference type="ARBA" id="ARBA00022621"/>
    </source>
</evidence>
<keyword evidence="6" id="KW-0408">Iron</keyword>
<evidence type="ECO:0000256" key="3">
    <source>
        <dbReference type="ARBA" id="ARBA00022617"/>
    </source>
</evidence>
<dbReference type="AlphaFoldDB" id="C0H824"/>
<evidence type="ECO:0000256" key="1">
    <source>
        <dbReference type="ARBA" id="ARBA00008705"/>
    </source>
</evidence>
<reference evidence="10" key="2">
    <citation type="submission" date="2009-02" db="EMBL/GenBank/DDBJ databases">
        <authorList>
            <consortium name="cGRASP (B.F. Koop &amp; W.S. Davidson)"/>
            <person name="Leong J."/>
            <person name="von Schalburg K."/>
            <person name="Cooper G."/>
            <person name="Moore R."/>
            <person name="Holt R."/>
            <person name="Davidson W.S."/>
            <person name="Koop B.F."/>
        </authorList>
    </citation>
    <scope>NUCLEOTIDE SEQUENCE</scope>
    <source>
        <tissue evidence="10">Brain</tissue>
    </source>
</reference>
<dbReference type="PANTHER" id="PTHR11442">
    <property type="entry name" value="HEMOGLOBIN FAMILY MEMBER"/>
    <property type="match status" value="1"/>
</dbReference>
<name>C0H824_SALSA</name>
<dbReference type="InterPro" id="IPR002337">
    <property type="entry name" value="Hemoglobin_b"/>
</dbReference>
<feature type="domain" description="Globin" evidence="8">
    <location>
        <begin position="70"/>
        <end position="214"/>
    </location>
</feature>